<evidence type="ECO:0000313" key="1">
    <source>
        <dbReference type="EMBL" id="KAF7287995.1"/>
    </source>
</evidence>
<organism evidence="1 2">
    <name type="scientific">Rhynchophorus ferrugineus</name>
    <name type="common">Red palm weevil</name>
    <name type="synonym">Curculio ferrugineus</name>
    <dbReference type="NCBI Taxonomy" id="354439"/>
    <lineage>
        <taxon>Eukaryota</taxon>
        <taxon>Metazoa</taxon>
        <taxon>Ecdysozoa</taxon>
        <taxon>Arthropoda</taxon>
        <taxon>Hexapoda</taxon>
        <taxon>Insecta</taxon>
        <taxon>Pterygota</taxon>
        <taxon>Neoptera</taxon>
        <taxon>Endopterygota</taxon>
        <taxon>Coleoptera</taxon>
        <taxon>Polyphaga</taxon>
        <taxon>Cucujiformia</taxon>
        <taxon>Curculionidae</taxon>
        <taxon>Dryophthorinae</taxon>
        <taxon>Rhynchophorus</taxon>
    </lineage>
</organism>
<dbReference type="AlphaFoldDB" id="A0A834J0K7"/>
<proteinExistence type="predicted"/>
<gene>
    <name evidence="1" type="ORF">GWI33_000055</name>
</gene>
<dbReference type="EMBL" id="JAACXV010000001">
    <property type="protein sequence ID" value="KAF7287995.1"/>
    <property type="molecule type" value="Genomic_DNA"/>
</dbReference>
<sequence>MAIRGALPLKMAIYDVDRKIERMSLLKMASASVGRVIKSKSDRWMQSNALPIKGVRDDLYRFFVQLVNGGDGIEIKCEYLSTVRSHFICSLFLTVFLH</sequence>
<protein>
    <submittedName>
        <fullName evidence="1">Uncharacterized protein</fullName>
    </submittedName>
</protein>
<keyword evidence="2" id="KW-1185">Reference proteome</keyword>
<dbReference type="Proteomes" id="UP000625711">
    <property type="component" value="Unassembled WGS sequence"/>
</dbReference>
<evidence type="ECO:0000313" key="2">
    <source>
        <dbReference type="Proteomes" id="UP000625711"/>
    </source>
</evidence>
<accession>A0A834J0K7</accession>
<reference evidence="1" key="1">
    <citation type="submission" date="2020-08" db="EMBL/GenBank/DDBJ databases">
        <title>Genome sequencing and assembly of the red palm weevil Rhynchophorus ferrugineus.</title>
        <authorList>
            <person name="Dias G.B."/>
            <person name="Bergman C.M."/>
            <person name="Manee M."/>
        </authorList>
    </citation>
    <scope>NUCLEOTIDE SEQUENCE</scope>
    <source>
        <strain evidence="1">AA-2017</strain>
        <tissue evidence="1">Whole larva</tissue>
    </source>
</reference>
<name>A0A834J0K7_RHYFE</name>
<comment type="caution">
    <text evidence="1">The sequence shown here is derived from an EMBL/GenBank/DDBJ whole genome shotgun (WGS) entry which is preliminary data.</text>
</comment>